<dbReference type="EMBL" id="CAIX01000365">
    <property type="protein sequence ID" value="CCI49905.1"/>
    <property type="molecule type" value="Genomic_DNA"/>
</dbReference>
<proteinExistence type="predicted"/>
<sequence length="427" mass="48421">MRCHYLLFVPVFVSEPLIKMNAKATKFVAQWSEALFHHWEKDRTSRSVAPNDLFWMDTTFLQSILDKAIKKLPAVPLQTFLITNIAQFVPVAAESLSTLFKQSAFTISEAPESENETLTLTSPSKLIVHLEALWTKKQLCRLQSDQKSIQDETRSINDMCSCTTALLRQWEQIAAHDCERIRNIHLKLWTTLLLFPSIKSSDPFDASSKIDPVESSASITRAAVCLIAVNSASQNDAFINKAIQLVFYYNTLSYTESNLTKNWLMDVLLEMHRSKIYCAHEILTQLCEAAFSQKAPESKHEMIFLNTISCYRFCTGAIKYAPRMSEFGVSLGKQLLPIGFCQWANSSANPKCKMLAKFAHKPAASIMQETVISASMFDTFVRAYESFLKEGSTQPIDNGSSLYFTDNQGTKTRRKKRKAKSKRCKHI</sequence>
<evidence type="ECO:0000313" key="2">
    <source>
        <dbReference type="EMBL" id="CCI49905.1"/>
    </source>
</evidence>
<dbReference type="Proteomes" id="UP000053237">
    <property type="component" value="Unassembled WGS sequence"/>
</dbReference>
<feature type="region of interest" description="Disordered" evidence="1">
    <location>
        <begin position="399"/>
        <end position="427"/>
    </location>
</feature>
<dbReference type="AlphaFoldDB" id="A0A024GT60"/>
<feature type="compositionally biased region" description="Basic residues" evidence="1">
    <location>
        <begin position="411"/>
        <end position="427"/>
    </location>
</feature>
<accession>A0A024GT60</accession>
<protein>
    <submittedName>
        <fullName evidence="2">Uncharacterized protein</fullName>
    </submittedName>
</protein>
<dbReference type="InParanoid" id="A0A024GT60"/>
<comment type="caution">
    <text evidence="2">The sequence shown here is derived from an EMBL/GenBank/DDBJ whole genome shotgun (WGS) entry which is preliminary data.</text>
</comment>
<evidence type="ECO:0000313" key="3">
    <source>
        <dbReference type="Proteomes" id="UP000053237"/>
    </source>
</evidence>
<reference evidence="2 3" key="1">
    <citation type="submission" date="2012-05" db="EMBL/GenBank/DDBJ databases">
        <title>Recombination and specialization in a pathogen metapopulation.</title>
        <authorList>
            <person name="Gardiner A."/>
            <person name="Kemen E."/>
            <person name="Schultz-Larsen T."/>
            <person name="MacLean D."/>
            <person name="Van Oosterhout C."/>
            <person name="Jones J.D.G."/>
        </authorList>
    </citation>
    <scope>NUCLEOTIDE SEQUENCE [LARGE SCALE GENOMIC DNA]</scope>
    <source>
        <strain evidence="2 3">Ac Nc2</strain>
    </source>
</reference>
<dbReference type="OrthoDB" id="165648at2759"/>
<name>A0A024GT60_9STRA</name>
<organism evidence="2 3">
    <name type="scientific">Albugo candida</name>
    <dbReference type="NCBI Taxonomy" id="65357"/>
    <lineage>
        <taxon>Eukaryota</taxon>
        <taxon>Sar</taxon>
        <taxon>Stramenopiles</taxon>
        <taxon>Oomycota</taxon>
        <taxon>Peronosporomycetes</taxon>
        <taxon>Albuginales</taxon>
        <taxon>Albuginaceae</taxon>
        <taxon>Albugo</taxon>
    </lineage>
</organism>
<keyword evidence="3" id="KW-1185">Reference proteome</keyword>
<evidence type="ECO:0000256" key="1">
    <source>
        <dbReference type="SAM" id="MobiDB-lite"/>
    </source>
</evidence>
<gene>
    <name evidence="2" type="ORF">BN9_113910</name>
</gene>
<feature type="compositionally biased region" description="Polar residues" evidence="1">
    <location>
        <begin position="399"/>
        <end position="410"/>
    </location>
</feature>